<dbReference type="Proteomes" id="UP000199518">
    <property type="component" value="Unassembled WGS sequence"/>
</dbReference>
<gene>
    <name evidence="2" type="ORF">SAMN05421753_102244</name>
</gene>
<proteinExistence type="predicted"/>
<reference evidence="3" key="1">
    <citation type="submission" date="2016-10" db="EMBL/GenBank/DDBJ databases">
        <authorList>
            <person name="Varghese N."/>
            <person name="Submissions S."/>
        </authorList>
    </citation>
    <scope>NUCLEOTIDE SEQUENCE [LARGE SCALE GENOMIC DNA]</scope>
    <source>
        <strain evidence="3">DSM 26348</strain>
    </source>
</reference>
<protein>
    <submittedName>
        <fullName evidence="2">Uncharacterized protein</fullName>
    </submittedName>
</protein>
<keyword evidence="1" id="KW-1133">Transmembrane helix</keyword>
<dbReference type="RefSeq" id="WP_092047931.1">
    <property type="nucleotide sequence ID" value="NZ_FOQD01000002.1"/>
</dbReference>
<evidence type="ECO:0000256" key="1">
    <source>
        <dbReference type="SAM" id="Phobius"/>
    </source>
</evidence>
<name>A0A1I3CE52_9PLAN</name>
<evidence type="ECO:0000313" key="3">
    <source>
        <dbReference type="Proteomes" id="UP000199518"/>
    </source>
</evidence>
<accession>A0A1I3CE52</accession>
<sequence length="65" mass="6943">MQDLPKRVVIASIAVAALVAVASLSDLFVGIPFSGSEHTRMMDILFIVASGIVIYLGLNAYKDFS</sequence>
<dbReference type="EMBL" id="FOQD01000002">
    <property type="protein sequence ID" value="SFH72835.1"/>
    <property type="molecule type" value="Genomic_DNA"/>
</dbReference>
<feature type="transmembrane region" description="Helical" evidence="1">
    <location>
        <begin position="40"/>
        <end position="61"/>
    </location>
</feature>
<dbReference type="OrthoDB" id="215409at2"/>
<keyword evidence="1" id="KW-0812">Transmembrane</keyword>
<keyword evidence="1" id="KW-0472">Membrane</keyword>
<organism evidence="2 3">
    <name type="scientific">Planctomicrobium piriforme</name>
    <dbReference type="NCBI Taxonomy" id="1576369"/>
    <lineage>
        <taxon>Bacteria</taxon>
        <taxon>Pseudomonadati</taxon>
        <taxon>Planctomycetota</taxon>
        <taxon>Planctomycetia</taxon>
        <taxon>Planctomycetales</taxon>
        <taxon>Planctomycetaceae</taxon>
        <taxon>Planctomicrobium</taxon>
    </lineage>
</organism>
<keyword evidence="3" id="KW-1185">Reference proteome</keyword>
<evidence type="ECO:0000313" key="2">
    <source>
        <dbReference type="EMBL" id="SFH72835.1"/>
    </source>
</evidence>
<dbReference type="AlphaFoldDB" id="A0A1I3CE52"/>